<accession>V5GNW5</accession>
<dbReference type="AlphaFoldDB" id="V5GNW5"/>
<reference evidence="2" key="1">
    <citation type="submission" date="2013-07" db="EMBL/GenBank/DDBJ databases">
        <title>Midgut Transcriptome Profiling of Anoplphora glabripennis, a Lignocellulose Degrading, Wood-Boring Cerambycid.</title>
        <authorList>
            <person name="Scully E.D."/>
            <person name="Hoover K."/>
            <person name="Carlson J.E."/>
            <person name="Tien M."/>
            <person name="Geib S.M."/>
        </authorList>
    </citation>
    <scope>NUCLEOTIDE SEQUENCE</scope>
</reference>
<dbReference type="EMBL" id="GALX01002647">
    <property type="protein sequence ID" value="JAB65819.1"/>
    <property type="molecule type" value="Transcribed_RNA"/>
</dbReference>
<evidence type="ECO:0000313" key="2">
    <source>
        <dbReference type="EMBL" id="JAB65819.1"/>
    </source>
</evidence>
<feature type="compositionally biased region" description="Basic residues" evidence="1">
    <location>
        <begin position="36"/>
        <end position="46"/>
    </location>
</feature>
<feature type="region of interest" description="Disordered" evidence="1">
    <location>
        <begin position="23"/>
        <end position="46"/>
    </location>
</feature>
<protein>
    <submittedName>
        <fullName evidence="2">Uncharacterized protein</fullName>
    </submittedName>
</protein>
<name>V5GNW5_ANOGL</name>
<proteinExistence type="predicted"/>
<dbReference type="SUPFAM" id="SSF54928">
    <property type="entry name" value="RNA-binding domain, RBD"/>
    <property type="match status" value="1"/>
</dbReference>
<dbReference type="GO" id="GO:0003676">
    <property type="term" value="F:nucleic acid binding"/>
    <property type="evidence" value="ECO:0007669"/>
    <property type="project" value="InterPro"/>
</dbReference>
<dbReference type="InterPro" id="IPR035979">
    <property type="entry name" value="RBD_domain_sf"/>
</dbReference>
<organism evidence="2">
    <name type="scientific">Anoplophora glabripennis</name>
    <name type="common">Asian longhorn beetle</name>
    <name type="synonym">Anoplophora nobilis</name>
    <dbReference type="NCBI Taxonomy" id="217634"/>
    <lineage>
        <taxon>Eukaryota</taxon>
        <taxon>Metazoa</taxon>
        <taxon>Ecdysozoa</taxon>
        <taxon>Arthropoda</taxon>
        <taxon>Hexapoda</taxon>
        <taxon>Insecta</taxon>
        <taxon>Pterygota</taxon>
        <taxon>Neoptera</taxon>
        <taxon>Endopterygota</taxon>
        <taxon>Coleoptera</taxon>
        <taxon>Polyphaga</taxon>
        <taxon>Cucujiformia</taxon>
        <taxon>Chrysomeloidea</taxon>
        <taxon>Cerambycidae</taxon>
        <taxon>Lamiinae</taxon>
        <taxon>Lamiini</taxon>
        <taxon>Anoplophora</taxon>
    </lineage>
</organism>
<feature type="non-terminal residue" evidence="2">
    <location>
        <position position="1"/>
    </location>
</feature>
<evidence type="ECO:0000256" key="1">
    <source>
        <dbReference type="SAM" id="MobiDB-lite"/>
    </source>
</evidence>
<sequence>PLVNFIGNSSSNDTAKSEICTQTTTNNDVHPSTGAIRKHSSTVARKHRNNKCVITKEQVPTITGQSVAGAVHNAVANRVIDNIINLTDDVRHSDRSTPPLTKQVKSRSRSILVGNMSANNDCPLKAASPILLRHLHVTNVDPSVTEANLMDFFKQFVPNVKVMRLPSRNPENYSSFKVSLPVPDAQRVLDQDIWPKGVVVNRFFQSRKTQVAAISVK</sequence>